<dbReference type="Pfam" id="PF11188">
    <property type="entry name" value="DUF2975"/>
    <property type="match status" value="1"/>
</dbReference>
<name>A0ABX5EIE3_9MICO</name>
<reference evidence="2 3" key="1">
    <citation type="submission" date="2018-03" db="EMBL/GenBank/DDBJ databases">
        <title>Comparative analysis of microorganisms from saline springs in Andes Mountain Range, Colombia.</title>
        <authorList>
            <person name="Rubin E."/>
        </authorList>
    </citation>
    <scope>NUCLEOTIDE SEQUENCE [LARGE SCALE GENOMIC DNA]</scope>
    <source>
        <strain evidence="2 3">CG 23</strain>
    </source>
</reference>
<sequence length="260" mass="27648">MARARRAFKIGGWVALAAAVVTAALAVAAAVIGAMALTGKVTYPADYSLGPLYFQDTLSVQVTTASPVCQEFDITELLPNEYPGDGSFCYKLVQDGGEQLIRDDVVYQDPSLRPTEAVLTGEVRLATTGGWNPWVAAQVVKQVIIGTVITVWLLLLWRLLAAAAAGNAFSARTVQYLRAMGWLTIASAALAPALDHFTGLHQVQALHFAGYGPPFLDPVGTQGYPDGVDLVQVALGGLVLLVAEVFRHGAAIEDERRLTV</sequence>
<keyword evidence="3" id="KW-1185">Reference proteome</keyword>
<keyword evidence="1" id="KW-0472">Membrane</keyword>
<organism evidence="2 3">
    <name type="scientific">Isoptericola halotolerans</name>
    <dbReference type="NCBI Taxonomy" id="300560"/>
    <lineage>
        <taxon>Bacteria</taxon>
        <taxon>Bacillati</taxon>
        <taxon>Actinomycetota</taxon>
        <taxon>Actinomycetes</taxon>
        <taxon>Micrococcales</taxon>
        <taxon>Promicromonosporaceae</taxon>
        <taxon>Isoptericola</taxon>
    </lineage>
</organism>
<keyword evidence="1" id="KW-0812">Transmembrane</keyword>
<protein>
    <recommendedName>
        <fullName evidence="4">DUF2975 domain-containing protein</fullName>
    </recommendedName>
</protein>
<dbReference type="InterPro" id="IPR021354">
    <property type="entry name" value="DUF2975"/>
</dbReference>
<dbReference type="Proteomes" id="UP000239895">
    <property type="component" value="Unassembled WGS sequence"/>
</dbReference>
<dbReference type="EMBL" id="PVTX01000001">
    <property type="protein sequence ID" value="PRZ10190.1"/>
    <property type="molecule type" value="Genomic_DNA"/>
</dbReference>
<evidence type="ECO:0000256" key="1">
    <source>
        <dbReference type="SAM" id="Phobius"/>
    </source>
</evidence>
<proteinExistence type="predicted"/>
<comment type="caution">
    <text evidence="2">The sequence shown here is derived from an EMBL/GenBank/DDBJ whole genome shotgun (WGS) entry which is preliminary data.</text>
</comment>
<evidence type="ECO:0000313" key="2">
    <source>
        <dbReference type="EMBL" id="PRZ10190.1"/>
    </source>
</evidence>
<feature type="transmembrane region" description="Helical" evidence="1">
    <location>
        <begin position="12"/>
        <end position="37"/>
    </location>
</feature>
<keyword evidence="1" id="KW-1133">Transmembrane helix</keyword>
<evidence type="ECO:0000313" key="3">
    <source>
        <dbReference type="Proteomes" id="UP000239895"/>
    </source>
</evidence>
<accession>A0ABX5EIE3</accession>
<evidence type="ECO:0008006" key="4">
    <source>
        <dbReference type="Google" id="ProtNLM"/>
    </source>
</evidence>
<feature type="transmembrane region" description="Helical" evidence="1">
    <location>
        <begin position="143"/>
        <end position="164"/>
    </location>
</feature>
<gene>
    <name evidence="2" type="ORF">BCL65_101329</name>
</gene>